<organism evidence="3 4">
    <name type="scientific">Ciona intestinalis</name>
    <name type="common">Transparent sea squirt</name>
    <name type="synonym">Ascidia intestinalis</name>
    <dbReference type="NCBI Taxonomy" id="7719"/>
    <lineage>
        <taxon>Eukaryota</taxon>
        <taxon>Metazoa</taxon>
        <taxon>Chordata</taxon>
        <taxon>Tunicata</taxon>
        <taxon>Ascidiacea</taxon>
        <taxon>Phlebobranchia</taxon>
        <taxon>Cionidae</taxon>
        <taxon>Ciona</taxon>
    </lineage>
</organism>
<sequence>MAHEVLVSLLTAGLKATRIAQACRERKQLFEILVQEKGKLRNNVADFKTLADVFIQQVAKTELEKKIPSLGERVFGEENNEFTNTLGESIVVEVKPTMEETCNLLAKVLDGNHVAARLLAVEAHSNVEDQIEKIDKETAEKLSMCEVDIDNIAVWIDPIDGTAQYVGGIYKEAKDKHGVHGRGLQCVTVLIGMYNIQTGLPIMGVVCQPFYENVEGLKRSWKSRCFWGVCCNDVRVSNVKLLVAASIFLLFKKKNVLNRSGDLNCTVITSPHDKQAYRVVASCDGVEHCTGGGAGYKCLCVIEGLVDGYLYTGDACYKWDTCATHAILSSLGGSIVNLTQAQTKFNPQETLKHLQLLYNTPNPHPSSPWANIGGILAFGPSNK</sequence>
<comment type="cofactor">
    <cofactor evidence="2">
        <name>Mg(2+)</name>
        <dbReference type="ChEBI" id="CHEBI:18420"/>
    </cofactor>
</comment>
<dbReference type="Proteomes" id="UP000008144">
    <property type="component" value="Unassembled WGS sequence"/>
</dbReference>
<dbReference type="Gene3D" id="3.40.190.80">
    <property type="match status" value="1"/>
</dbReference>
<reference evidence="3" key="3">
    <citation type="submission" date="2025-09" db="UniProtKB">
        <authorList>
            <consortium name="Ensembl"/>
        </authorList>
    </citation>
    <scope>IDENTIFICATION</scope>
</reference>
<dbReference type="FunFam" id="4.10.460.10:FF:000001">
    <property type="entry name" value="Inositol polyphosphate 1-phosphatase"/>
    <property type="match status" value="1"/>
</dbReference>
<evidence type="ECO:0000313" key="4">
    <source>
        <dbReference type="Proteomes" id="UP000008144"/>
    </source>
</evidence>
<evidence type="ECO:0000313" key="3">
    <source>
        <dbReference type="Ensembl" id="ENSCINP00000022413.2"/>
    </source>
</evidence>
<dbReference type="FunCoup" id="F7A4P8">
    <property type="interactions" value="24"/>
</dbReference>
<keyword evidence="2" id="KW-0460">Magnesium</keyword>
<dbReference type="SUPFAM" id="SSF56655">
    <property type="entry name" value="Carbohydrate phosphatase"/>
    <property type="match status" value="1"/>
</dbReference>
<feature type="binding site" evidence="2">
    <location>
        <position position="159"/>
    </location>
    <ligand>
        <name>Mg(2+)</name>
        <dbReference type="ChEBI" id="CHEBI:18420"/>
        <label>1</label>
        <note>catalytic</note>
    </ligand>
</feature>
<dbReference type="FunFam" id="3.40.190.80:FF:000033">
    <property type="entry name" value="Si:ch211-160o17.2"/>
    <property type="match status" value="1"/>
</dbReference>
<dbReference type="GO" id="GO:0046872">
    <property type="term" value="F:metal ion binding"/>
    <property type="evidence" value="ECO:0007669"/>
    <property type="project" value="UniProtKB-KW"/>
</dbReference>
<keyword evidence="2" id="KW-0479">Metal-binding</keyword>
<feature type="binding site" evidence="2">
    <location>
        <position position="157"/>
    </location>
    <ligand>
        <name>Mg(2+)</name>
        <dbReference type="ChEBI" id="CHEBI:18420"/>
        <label>1</label>
        <note>catalytic</note>
    </ligand>
</feature>
<feature type="binding site" evidence="2">
    <location>
        <position position="320"/>
    </location>
    <ligand>
        <name>Mg(2+)</name>
        <dbReference type="ChEBI" id="CHEBI:18420"/>
        <label>1</label>
        <note>catalytic</note>
    </ligand>
</feature>
<dbReference type="GO" id="GO:0004441">
    <property type="term" value="F:inositol-1,4-bisphosphate 1-phosphatase activity"/>
    <property type="evidence" value="ECO:0000318"/>
    <property type="project" value="GO_Central"/>
</dbReference>
<keyword evidence="4" id="KW-1185">Reference proteome</keyword>
<feature type="binding site" evidence="2">
    <location>
        <position position="160"/>
    </location>
    <ligand>
        <name>Mg(2+)</name>
        <dbReference type="ChEBI" id="CHEBI:18420"/>
        <label>1</label>
        <note>catalytic</note>
    </ligand>
</feature>
<dbReference type="OMA" id="ANIAWVC"/>
<dbReference type="AlphaFoldDB" id="F7A4P8"/>
<name>F7A4P8_CIOIN</name>
<proteinExistence type="inferred from homology"/>
<comment type="similarity">
    <text evidence="1">Belongs to the inositol monophosphatase superfamily.</text>
</comment>
<evidence type="ECO:0000256" key="2">
    <source>
        <dbReference type="PIRSR" id="PIRSR600760-2"/>
    </source>
</evidence>
<dbReference type="Ensembl" id="ENSCINT00000022659.2">
    <property type="protein sequence ID" value="ENSCINP00000022413.2"/>
    <property type="gene ID" value="ENSCING00000003292.3"/>
</dbReference>
<dbReference type="InterPro" id="IPR044897">
    <property type="entry name" value="INPP1_dom_1"/>
</dbReference>
<dbReference type="InterPro" id="IPR000760">
    <property type="entry name" value="Inositol_monophosphatase-like"/>
</dbReference>
<dbReference type="GeneTree" id="ENSGT00940000156785"/>
<dbReference type="InterPro" id="IPR050725">
    <property type="entry name" value="CysQ/Inositol_MonoPase"/>
</dbReference>
<dbReference type="Pfam" id="PF00459">
    <property type="entry name" value="Inositol_P"/>
    <property type="match status" value="1"/>
</dbReference>
<reference evidence="3" key="2">
    <citation type="submission" date="2025-08" db="UniProtKB">
        <authorList>
            <consortium name="Ensembl"/>
        </authorList>
    </citation>
    <scope>IDENTIFICATION</scope>
</reference>
<evidence type="ECO:0008006" key="5">
    <source>
        <dbReference type="Google" id="ProtNLM"/>
    </source>
</evidence>
<dbReference type="PANTHER" id="PTHR43028:SF3">
    <property type="entry name" value="INOSITOL POLYPHOSPHATE 1-PHOSPHATASE"/>
    <property type="match status" value="1"/>
</dbReference>
<feature type="binding site" evidence="2">
    <location>
        <position position="77"/>
    </location>
    <ligand>
        <name>Mg(2+)</name>
        <dbReference type="ChEBI" id="CHEBI:18420"/>
        <label>1</label>
        <note>catalytic</note>
    </ligand>
</feature>
<dbReference type="Gene3D" id="3.30.540.10">
    <property type="entry name" value="Fructose-1,6-Bisphosphatase, subunit A, domain 1"/>
    <property type="match status" value="1"/>
</dbReference>
<dbReference type="InParanoid" id="F7A4P8"/>
<dbReference type="PANTHER" id="PTHR43028">
    <property type="entry name" value="3'(2'),5'-BISPHOSPHATE NUCLEOTIDASE 1"/>
    <property type="match status" value="1"/>
</dbReference>
<dbReference type="Gene3D" id="4.10.460.10">
    <property type="entry name" value="Inositol Polyphosphate 1-phosphatase, domain 1"/>
    <property type="match status" value="1"/>
</dbReference>
<dbReference type="STRING" id="7719.ENSCINP00000022413"/>
<accession>F7A4P8</accession>
<reference evidence="4" key="1">
    <citation type="journal article" date="2002" name="Science">
        <title>The draft genome of Ciona intestinalis: insights into chordate and vertebrate origins.</title>
        <authorList>
            <person name="Dehal P."/>
            <person name="Satou Y."/>
            <person name="Campbell R.K."/>
            <person name="Chapman J."/>
            <person name="Degnan B."/>
            <person name="De Tomaso A."/>
            <person name="Davidson B."/>
            <person name="Di Gregorio A."/>
            <person name="Gelpke M."/>
            <person name="Goodstein D.M."/>
            <person name="Harafuji N."/>
            <person name="Hastings K.E."/>
            <person name="Ho I."/>
            <person name="Hotta K."/>
            <person name="Huang W."/>
            <person name="Kawashima T."/>
            <person name="Lemaire P."/>
            <person name="Martinez D."/>
            <person name="Meinertzhagen I.A."/>
            <person name="Necula S."/>
            <person name="Nonaka M."/>
            <person name="Putnam N."/>
            <person name="Rash S."/>
            <person name="Saiga H."/>
            <person name="Satake M."/>
            <person name="Terry A."/>
            <person name="Yamada L."/>
            <person name="Wang H.G."/>
            <person name="Awazu S."/>
            <person name="Azumi K."/>
            <person name="Boore J."/>
            <person name="Branno M."/>
            <person name="Chin-Bow S."/>
            <person name="DeSantis R."/>
            <person name="Doyle S."/>
            <person name="Francino P."/>
            <person name="Keys D.N."/>
            <person name="Haga S."/>
            <person name="Hayashi H."/>
            <person name="Hino K."/>
            <person name="Imai K.S."/>
            <person name="Inaba K."/>
            <person name="Kano S."/>
            <person name="Kobayashi K."/>
            <person name="Kobayashi M."/>
            <person name="Lee B.I."/>
            <person name="Makabe K.W."/>
            <person name="Manohar C."/>
            <person name="Matassi G."/>
            <person name="Medina M."/>
            <person name="Mochizuki Y."/>
            <person name="Mount S."/>
            <person name="Morishita T."/>
            <person name="Miura S."/>
            <person name="Nakayama A."/>
            <person name="Nishizaka S."/>
            <person name="Nomoto H."/>
            <person name="Ohta F."/>
            <person name="Oishi K."/>
            <person name="Rigoutsos I."/>
            <person name="Sano M."/>
            <person name="Sasaki A."/>
            <person name="Sasakura Y."/>
            <person name="Shoguchi E."/>
            <person name="Shin-i T."/>
            <person name="Spagnuolo A."/>
            <person name="Stainier D."/>
            <person name="Suzuki M.M."/>
            <person name="Tassy O."/>
            <person name="Takatori N."/>
            <person name="Tokuoka M."/>
            <person name="Yagi K."/>
            <person name="Yoshizaki F."/>
            <person name="Wada S."/>
            <person name="Zhang C."/>
            <person name="Hyatt P.D."/>
            <person name="Larimer F."/>
            <person name="Detter C."/>
            <person name="Doggett N."/>
            <person name="Glavina T."/>
            <person name="Hawkins T."/>
            <person name="Richardson P."/>
            <person name="Lucas S."/>
            <person name="Kohara Y."/>
            <person name="Levine M."/>
            <person name="Satoh N."/>
            <person name="Rokhsar D.S."/>
        </authorList>
    </citation>
    <scope>NUCLEOTIDE SEQUENCE [LARGE SCALE GENOMIC DNA]</scope>
</reference>
<protein>
    <recommendedName>
        <fullName evidence="5">Inositol polyphosphate 1-phosphatase</fullName>
    </recommendedName>
</protein>
<evidence type="ECO:0000256" key="1">
    <source>
        <dbReference type="ARBA" id="ARBA00009759"/>
    </source>
</evidence>